<dbReference type="SMART" id="SM00363">
    <property type="entry name" value="S4"/>
    <property type="match status" value="1"/>
</dbReference>
<dbReference type="InterPro" id="IPR036986">
    <property type="entry name" value="S4_RNA-bd_sf"/>
</dbReference>
<evidence type="ECO:0000256" key="3">
    <source>
        <dbReference type="PROSITE-ProRule" id="PRU00182"/>
    </source>
</evidence>
<dbReference type="SUPFAM" id="SSF53335">
    <property type="entry name" value="S-adenosyl-L-methionine-dependent methyltransferases"/>
    <property type="match status" value="1"/>
</dbReference>
<name>A0ABS4MYI1_9ACTN</name>
<keyword evidence="5" id="KW-0808">Transferase</keyword>
<comment type="similarity">
    <text evidence="2">Belongs to the TlyA family.</text>
</comment>
<dbReference type="PIRSF" id="PIRSF005578">
    <property type="entry name" value="TlyA"/>
    <property type="match status" value="1"/>
</dbReference>
<evidence type="ECO:0000259" key="4">
    <source>
        <dbReference type="SMART" id="SM00363"/>
    </source>
</evidence>
<dbReference type="SUPFAM" id="SSF55174">
    <property type="entry name" value="Alpha-L RNA-binding motif"/>
    <property type="match status" value="1"/>
</dbReference>
<organism evidence="5 6">
    <name type="scientific">Streptomyces iranensis</name>
    <dbReference type="NCBI Taxonomy" id="576784"/>
    <lineage>
        <taxon>Bacteria</taxon>
        <taxon>Bacillati</taxon>
        <taxon>Actinomycetota</taxon>
        <taxon>Actinomycetes</taxon>
        <taxon>Kitasatosporales</taxon>
        <taxon>Streptomycetaceae</taxon>
        <taxon>Streptomyces</taxon>
        <taxon>Streptomyces violaceusniger group</taxon>
    </lineage>
</organism>
<dbReference type="EC" id="2.1.1.227" evidence="5"/>
<evidence type="ECO:0000313" key="5">
    <source>
        <dbReference type="EMBL" id="MBP2064806.1"/>
    </source>
</evidence>
<feature type="domain" description="RNA-binding S4" evidence="4">
    <location>
        <begin position="9"/>
        <end position="76"/>
    </location>
</feature>
<dbReference type="Pfam" id="PF01728">
    <property type="entry name" value="FtsJ"/>
    <property type="match status" value="1"/>
</dbReference>
<dbReference type="InterPro" id="IPR029063">
    <property type="entry name" value="SAM-dependent_MTases_sf"/>
</dbReference>
<sequence length="294" mass="30401">MAVTRPRRARLDAELVRRKLARSREHASQLIAAGRVTVGGAVATKPATQVETSAAVVVIEDDSDPDYVSRGGHKLAGALYAFSEEYRKGAGAGQDSGVRPAMGAGAGLKVAGRRALDAGASTGGFTDVLLRAGAAQVLAVDVGYGQLAWSLQSDERVSVYDRTNVRELTLERIGGKPVDLVVGDLSFIPLGLVLPALVRCAAPDADLVLMVKPQFEVGKERLGSGGVVRSAELRAEAVRTVAGRAADLGLGVLGVTASPLPGPSGNVEYFLWMRAGAPALDPADVDRAVAEGPS</sequence>
<dbReference type="PANTHER" id="PTHR32319:SF0">
    <property type="entry name" value="BACTERIAL HEMOLYSIN-LIKE PROTEIN"/>
    <property type="match status" value="1"/>
</dbReference>
<keyword evidence="6" id="KW-1185">Reference proteome</keyword>
<evidence type="ECO:0000313" key="6">
    <source>
        <dbReference type="Proteomes" id="UP000756710"/>
    </source>
</evidence>
<dbReference type="InterPro" id="IPR047048">
    <property type="entry name" value="TlyA"/>
</dbReference>
<dbReference type="Proteomes" id="UP000756710">
    <property type="component" value="Unassembled WGS sequence"/>
</dbReference>
<accession>A0ABS4MYI1</accession>
<keyword evidence="5" id="KW-0489">Methyltransferase</keyword>
<evidence type="ECO:0000256" key="2">
    <source>
        <dbReference type="ARBA" id="ARBA00029460"/>
    </source>
</evidence>
<dbReference type="InterPro" id="IPR004538">
    <property type="entry name" value="Hemolysin_A/TlyA"/>
</dbReference>
<dbReference type="CDD" id="cd00165">
    <property type="entry name" value="S4"/>
    <property type="match status" value="1"/>
</dbReference>
<keyword evidence="1 3" id="KW-0694">RNA-binding</keyword>
<dbReference type="CDD" id="cd02440">
    <property type="entry name" value="AdoMet_MTases"/>
    <property type="match status" value="1"/>
</dbReference>
<dbReference type="GO" id="GO:0008168">
    <property type="term" value="F:methyltransferase activity"/>
    <property type="evidence" value="ECO:0007669"/>
    <property type="project" value="UniProtKB-KW"/>
</dbReference>
<dbReference type="EC" id="2.1.1.226" evidence="5"/>
<gene>
    <name evidence="5" type="ORF">J2Z30_005830</name>
</gene>
<protein>
    <submittedName>
        <fullName evidence="5">23S rRNA (Cytidine1920-2'-O)/16S rRNA (Cytidine1409-2'-O)-methyltransferase</fullName>
        <ecNumber evidence="5">2.1.1.226</ecNumber>
        <ecNumber evidence="5">2.1.1.227</ecNumber>
    </submittedName>
</protein>
<dbReference type="Gene3D" id="3.10.290.10">
    <property type="entry name" value="RNA-binding S4 domain"/>
    <property type="match status" value="1"/>
</dbReference>
<evidence type="ECO:0000256" key="1">
    <source>
        <dbReference type="ARBA" id="ARBA00022884"/>
    </source>
</evidence>
<dbReference type="PROSITE" id="PS50889">
    <property type="entry name" value="S4"/>
    <property type="match status" value="1"/>
</dbReference>
<proteinExistence type="inferred from homology"/>
<dbReference type="Pfam" id="PF01479">
    <property type="entry name" value="S4"/>
    <property type="match status" value="1"/>
</dbReference>
<dbReference type="GO" id="GO:0032259">
    <property type="term" value="P:methylation"/>
    <property type="evidence" value="ECO:0007669"/>
    <property type="project" value="UniProtKB-KW"/>
</dbReference>
<dbReference type="InterPro" id="IPR002942">
    <property type="entry name" value="S4_RNA-bd"/>
</dbReference>
<reference evidence="5 6" key="1">
    <citation type="submission" date="2021-03" db="EMBL/GenBank/DDBJ databases">
        <title>Genomic Encyclopedia of Type Strains, Phase IV (KMG-IV): sequencing the most valuable type-strain genomes for metagenomic binning, comparative biology and taxonomic classification.</title>
        <authorList>
            <person name="Goeker M."/>
        </authorList>
    </citation>
    <scope>NUCLEOTIDE SEQUENCE [LARGE SCALE GENOMIC DNA]</scope>
    <source>
        <strain evidence="5 6">DSM 41954</strain>
    </source>
</reference>
<dbReference type="Gene3D" id="3.40.50.150">
    <property type="entry name" value="Vaccinia Virus protein VP39"/>
    <property type="match status" value="1"/>
</dbReference>
<dbReference type="PANTHER" id="PTHR32319">
    <property type="entry name" value="BACTERIAL HEMOLYSIN-LIKE PROTEIN"/>
    <property type="match status" value="1"/>
</dbReference>
<comment type="caution">
    <text evidence="5">The sequence shown here is derived from an EMBL/GenBank/DDBJ whole genome shotgun (WGS) entry which is preliminary data.</text>
</comment>
<dbReference type="InterPro" id="IPR002877">
    <property type="entry name" value="RNA_MeTrfase_FtsJ_dom"/>
</dbReference>
<dbReference type="EMBL" id="JAGGLR010000016">
    <property type="protein sequence ID" value="MBP2064806.1"/>
    <property type="molecule type" value="Genomic_DNA"/>
</dbReference>